<dbReference type="EMBL" id="CP154795">
    <property type="protein sequence ID" value="XAN06143.1"/>
    <property type="molecule type" value="Genomic_DNA"/>
</dbReference>
<dbReference type="Pfam" id="PF00005">
    <property type="entry name" value="ABC_tran"/>
    <property type="match status" value="1"/>
</dbReference>
<evidence type="ECO:0000313" key="11">
    <source>
        <dbReference type="Proteomes" id="UP001442841"/>
    </source>
</evidence>
<evidence type="ECO:0000256" key="2">
    <source>
        <dbReference type="ARBA" id="ARBA00022692"/>
    </source>
</evidence>
<dbReference type="InterPro" id="IPR039421">
    <property type="entry name" value="Type_1_exporter"/>
</dbReference>
<dbReference type="PROSITE" id="PS50893">
    <property type="entry name" value="ABC_TRANSPORTER_2"/>
    <property type="match status" value="1"/>
</dbReference>
<gene>
    <name evidence="10" type="ORF">AADG42_02095</name>
</gene>
<dbReference type="Proteomes" id="UP001442841">
    <property type="component" value="Chromosome"/>
</dbReference>
<evidence type="ECO:0000256" key="6">
    <source>
        <dbReference type="ARBA" id="ARBA00023136"/>
    </source>
</evidence>
<evidence type="ECO:0000256" key="7">
    <source>
        <dbReference type="SAM" id="Phobius"/>
    </source>
</evidence>
<dbReference type="InterPro" id="IPR027417">
    <property type="entry name" value="P-loop_NTPase"/>
</dbReference>
<feature type="domain" description="ABC transporter" evidence="8">
    <location>
        <begin position="371"/>
        <end position="605"/>
    </location>
</feature>
<name>A0ABZ3FJE7_9ACTN</name>
<dbReference type="SMART" id="SM00382">
    <property type="entry name" value="AAA"/>
    <property type="match status" value="1"/>
</dbReference>
<keyword evidence="3" id="KW-0547">Nucleotide-binding</keyword>
<evidence type="ECO:0000256" key="5">
    <source>
        <dbReference type="ARBA" id="ARBA00022989"/>
    </source>
</evidence>
<keyword evidence="11" id="KW-1185">Reference proteome</keyword>
<evidence type="ECO:0000259" key="9">
    <source>
        <dbReference type="PROSITE" id="PS50929"/>
    </source>
</evidence>
<reference evidence="10 11" key="1">
    <citation type="submission" date="2024-04" db="EMBL/GenBank/DDBJ databases">
        <title>Isolation of an actinomycete strain from pig manure.</title>
        <authorList>
            <person name="Gong T."/>
            <person name="Yu Z."/>
            <person name="An M."/>
            <person name="Wei C."/>
            <person name="Yang W."/>
            <person name="Liu L."/>
        </authorList>
    </citation>
    <scope>NUCLEOTIDE SEQUENCE [LARGE SCALE GENOMIC DNA]</scope>
    <source>
        <strain evidence="10 11">ZF39</strain>
    </source>
</reference>
<evidence type="ECO:0000313" key="10">
    <source>
        <dbReference type="EMBL" id="XAN06143.1"/>
    </source>
</evidence>
<dbReference type="PROSITE" id="PS50929">
    <property type="entry name" value="ABC_TM1F"/>
    <property type="match status" value="1"/>
</dbReference>
<feature type="transmembrane region" description="Helical" evidence="7">
    <location>
        <begin position="175"/>
        <end position="202"/>
    </location>
</feature>
<comment type="subcellular location">
    <subcellularLocation>
        <location evidence="1">Cell membrane</location>
        <topology evidence="1">Multi-pass membrane protein</topology>
    </subcellularLocation>
</comment>
<keyword evidence="4 10" id="KW-0067">ATP-binding</keyword>
<accession>A0ABZ3FJE7</accession>
<keyword evidence="6 7" id="KW-0472">Membrane</keyword>
<organism evidence="10 11">
    <name type="scientific">Ammonicoccus fulvus</name>
    <dbReference type="NCBI Taxonomy" id="3138240"/>
    <lineage>
        <taxon>Bacteria</taxon>
        <taxon>Bacillati</taxon>
        <taxon>Actinomycetota</taxon>
        <taxon>Actinomycetes</taxon>
        <taxon>Propionibacteriales</taxon>
        <taxon>Propionibacteriaceae</taxon>
        <taxon>Ammonicoccus</taxon>
    </lineage>
</organism>
<sequence length="606" mass="64252">MGRETRSSRICATAQRAREPSPLRRTLGVLRPHLPGSGRLAALGVLAVLAEVVARLLEPWPVSWVIDGVIPSVIGQPVAGGIPRLLIGAAVAVVLVAALRAGAAYLSTLAFANVGAQVTTRLRAHVHERLLGAQLSFHDRMRSGDLVTRVVSDVGRVQEAGVTAGLPLLANVLTVVGMLVVVVILDPILALVVLGVLPLILISGRLTGSRITSASRQQRKREGELAGDAGEAFAAVHTVQAYGIGAHLGQRFANANVKGLKDGVKAKRLSAGLERRTDLLVGLATGVVLGFGGWRVLAGAITPGELVVFITYLKTTFKPLRDLAKHTGRIARAAASGERIADTLDQAMPVRDRTWARPLPARRPGLSVGAVDLRNVTFGYGDAAPILRRAELHVRAGERVALIGPSGVGKSTLINLLLRFIEPRGGVVELDGHDVQDVRLDSLREASAVVLQESVLFAGTLAENVRLGRLDATDAEVEAALRAAALGALIDGHPRGLDQPITEKGSTLSGGQRQRVAIARALLRNPRLVLLDEPTTGLDEASRAEVLEALHHLADGRTTILVTHDTDLLSRVDRVVELRDGRFVECPARLPLPTPNPTPNPVEVSR</sequence>
<feature type="domain" description="ABC transmembrane type-1" evidence="9">
    <location>
        <begin position="42"/>
        <end position="332"/>
    </location>
</feature>
<evidence type="ECO:0000256" key="1">
    <source>
        <dbReference type="ARBA" id="ARBA00004651"/>
    </source>
</evidence>
<dbReference type="PANTHER" id="PTHR24221">
    <property type="entry name" value="ATP-BINDING CASSETTE SUB-FAMILY B"/>
    <property type="match status" value="1"/>
</dbReference>
<dbReference type="InterPro" id="IPR036640">
    <property type="entry name" value="ABC1_TM_sf"/>
</dbReference>
<dbReference type="Gene3D" id="3.40.50.300">
    <property type="entry name" value="P-loop containing nucleotide triphosphate hydrolases"/>
    <property type="match status" value="1"/>
</dbReference>
<dbReference type="PROSITE" id="PS00211">
    <property type="entry name" value="ABC_TRANSPORTER_1"/>
    <property type="match status" value="1"/>
</dbReference>
<dbReference type="Gene3D" id="1.20.1560.10">
    <property type="entry name" value="ABC transporter type 1, transmembrane domain"/>
    <property type="match status" value="1"/>
</dbReference>
<dbReference type="InterPro" id="IPR011527">
    <property type="entry name" value="ABC1_TM_dom"/>
</dbReference>
<dbReference type="GO" id="GO:0005524">
    <property type="term" value="F:ATP binding"/>
    <property type="evidence" value="ECO:0007669"/>
    <property type="project" value="UniProtKB-KW"/>
</dbReference>
<dbReference type="InterPro" id="IPR017871">
    <property type="entry name" value="ABC_transporter-like_CS"/>
</dbReference>
<dbReference type="InterPro" id="IPR003593">
    <property type="entry name" value="AAA+_ATPase"/>
</dbReference>
<dbReference type="Pfam" id="PF00664">
    <property type="entry name" value="ABC_membrane"/>
    <property type="match status" value="1"/>
</dbReference>
<dbReference type="RefSeq" id="WP_425307575.1">
    <property type="nucleotide sequence ID" value="NZ_CP154795.1"/>
</dbReference>
<evidence type="ECO:0000256" key="4">
    <source>
        <dbReference type="ARBA" id="ARBA00022840"/>
    </source>
</evidence>
<keyword evidence="5 7" id="KW-1133">Transmembrane helix</keyword>
<evidence type="ECO:0000259" key="8">
    <source>
        <dbReference type="PROSITE" id="PS50893"/>
    </source>
</evidence>
<keyword evidence="2 7" id="KW-0812">Transmembrane</keyword>
<dbReference type="PANTHER" id="PTHR24221:SF468">
    <property type="entry name" value="ABC TRANSPORTER"/>
    <property type="match status" value="1"/>
</dbReference>
<dbReference type="CDD" id="cd18564">
    <property type="entry name" value="ABC_6TM_exporter_like"/>
    <property type="match status" value="1"/>
</dbReference>
<feature type="transmembrane region" description="Helical" evidence="7">
    <location>
        <begin position="277"/>
        <end position="297"/>
    </location>
</feature>
<protein>
    <submittedName>
        <fullName evidence="10">ABC transporter ATP-binding protein</fullName>
    </submittedName>
</protein>
<evidence type="ECO:0000256" key="3">
    <source>
        <dbReference type="ARBA" id="ARBA00022741"/>
    </source>
</evidence>
<dbReference type="SUPFAM" id="SSF52540">
    <property type="entry name" value="P-loop containing nucleoside triphosphate hydrolases"/>
    <property type="match status" value="1"/>
</dbReference>
<dbReference type="SUPFAM" id="SSF90123">
    <property type="entry name" value="ABC transporter transmembrane region"/>
    <property type="match status" value="1"/>
</dbReference>
<dbReference type="InterPro" id="IPR003439">
    <property type="entry name" value="ABC_transporter-like_ATP-bd"/>
</dbReference>
<proteinExistence type="predicted"/>